<dbReference type="NCBIfam" id="TIGR00412">
    <property type="entry name" value="redox_disulf_2"/>
    <property type="match status" value="1"/>
</dbReference>
<dbReference type="Pfam" id="PF13192">
    <property type="entry name" value="Thioredoxin_3"/>
    <property type="match status" value="1"/>
</dbReference>
<dbReference type="Gene3D" id="3.40.30.10">
    <property type="entry name" value="Glutaredoxin"/>
    <property type="match status" value="1"/>
</dbReference>
<sequence>MNIKVVGPGCPRCGKTAEIVVEALQDSGLQAEVKKVTDLKEMVAAGIMATPAVLIDERVVCSGRVPSKKEVLGWLQEAREKESGRG</sequence>
<gene>
    <name evidence="2" type="ORF">MUN46_000540</name>
</gene>
<protein>
    <submittedName>
        <fullName evidence="2">Thioredoxin family protein</fullName>
    </submittedName>
</protein>
<dbReference type="Proteomes" id="UP001165481">
    <property type="component" value="Unassembled WGS sequence"/>
</dbReference>
<dbReference type="EMBL" id="JAKZJU020000001">
    <property type="protein sequence ID" value="MDL2058450.1"/>
    <property type="molecule type" value="Genomic_DNA"/>
</dbReference>
<evidence type="ECO:0000259" key="1">
    <source>
        <dbReference type="Pfam" id="PF13192"/>
    </source>
</evidence>
<dbReference type="InterPro" id="IPR036249">
    <property type="entry name" value="Thioredoxin-like_sf"/>
</dbReference>
<comment type="caution">
    <text evidence="2">The sequence shown here is derived from an EMBL/GenBank/DDBJ whole genome shotgun (WGS) entry which is preliminary data.</text>
</comment>
<reference evidence="2" key="1">
    <citation type="submission" date="2023-03" db="EMBL/GenBank/DDBJ databases">
        <title>Mesosutterella sp. nov. isolated from porcine feces.</title>
        <authorList>
            <person name="Yu S."/>
        </authorList>
    </citation>
    <scope>NUCLEOTIDE SEQUENCE</scope>
    <source>
        <strain evidence="2">AGMB02718</strain>
    </source>
</reference>
<dbReference type="InterPro" id="IPR005243">
    <property type="entry name" value="THIRX-like_proc"/>
</dbReference>
<dbReference type="InterPro" id="IPR012336">
    <property type="entry name" value="Thioredoxin-like_fold"/>
</dbReference>
<dbReference type="PIRSF" id="PIRSF037031">
    <property type="entry name" value="Redox_disulphide_2"/>
    <property type="match status" value="1"/>
</dbReference>
<evidence type="ECO:0000313" key="2">
    <source>
        <dbReference type="EMBL" id="MDL2058450.1"/>
    </source>
</evidence>
<feature type="domain" description="Thioredoxin-like fold" evidence="1">
    <location>
        <begin position="1"/>
        <end position="76"/>
    </location>
</feature>
<dbReference type="PANTHER" id="PTHR36450:SF1">
    <property type="entry name" value="THIOREDOXIN"/>
    <property type="match status" value="1"/>
</dbReference>
<dbReference type="SUPFAM" id="SSF52833">
    <property type="entry name" value="Thioredoxin-like"/>
    <property type="match status" value="1"/>
</dbReference>
<accession>A0ABT7IJ97</accession>
<dbReference type="RefSeq" id="WP_243377068.1">
    <property type="nucleotide sequence ID" value="NZ_JAKZJU020000001.1"/>
</dbReference>
<dbReference type="PANTHER" id="PTHR36450">
    <property type="entry name" value="THIOREDOXIN"/>
    <property type="match status" value="1"/>
</dbReference>
<name>A0ABT7IJ97_9BURK</name>
<proteinExistence type="predicted"/>
<organism evidence="2 3">
    <name type="scientific">Mesosutterella faecium</name>
    <dbReference type="NCBI Taxonomy" id="2925194"/>
    <lineage>
        <taxon>Bacteria</taxon>
        <taxon>Pseudomonadati</taxon>
        <taxon>Pseudomonadota</taxon>
        <taxon>Betaproteobacteria</taxon>
        <taxon>Burkholderiales</taxon>
        <taxon>Sutterellaceae</taxon>
        <taxon>Mesosutterella</taxon>
    </lineage>
</organism>
<keyword evidence="3" id="KW-1185">Reference proteome</keyword>
<evidence type="ECO:0000313" key="3">
    <source>
        <dbReference type="Proteomes" id="UP001165481"/>
    </source>
</evidence>